<organism evidence="5 6">
    <name type="scientific">Alterirhizorhabdus solaris</name>
    <dbReference type="NCBI Taxonomy" id="2529389"/>
    <lineage>
        <taxon>Bacteria</taxon>
        <taxon>Pseudomonadati</taxon>
        <taxon>Pseudomonadota</taxon>
        <taxon>Alphaproteobacteria</taxon>
        <taxon>Sphingomonadales</taxon>
        <taxon>Rhizorhabdaceae</taxon>
        <taxon>Alterirhizorhabdus</taxon>
    </lineage>
</organism>
<dbReference type="Gene3D" id="3.40.47.10">
    <property type="match status" value="1"/>
</dbReference>
<evidence type="ECO:0000313" key="5">
    <source>
        <dbReference type="EMBL" id="TVV76728.1"/>
    </source>
</evidence>
<evidence type="ECO:0000256" key="1">
    <source>
        <dbReference type="ARBA" id="ARBA00010982"/>
    </source>
</evidence>
<comment type="caution">
    <text evidence="5">The sequence shown here is derived from an EMBL/GenBank/DDBJ whole genome shotgun (WGS) entry which is preliminary data.</text>
</comment>
<keyword evidence="6" id="KW-1185">Reference proteome</keyword>
<accession>A0A558RBL7</accession>
<dbReference type="GO" id="GO:0016746">
    <property type="term" value="F:acyltransferase activity"/>
    <property type="evidence" value="ECO:0007669"/>
    <property type="project" value="UniProtKB-KW"/>
</dbReference>
<dbReference type="PANTHER" id="PTHR18919">
    <property type="entry name" value="ACETYL-COA C-ACYLTRANSFERASE"/>
    <property type="match status" value="1"/>
</dbReference>
<feature type="domain" description="Thiolase-like protein type 1 additional C-terminal" evidence="4">
    <location>
        <begin position="412"/>
        <end position="483"/>
    </location>
</feature>
<dbReference type="SUPFAM" id="SSF53901">
    <property type="entry name" value="Thiolase-like"/>
    <property type="match status" value="1"/>
</dbReference>
<evidence type="ECO:0000259" key="4">
    <source>
        <dbReference type="Pfam" id="PF18313"/>
    </source>
</evidence>
<dbReference type="OrthoDB" id="4470569at2"/>
<dbReference type="EMBL" id="VNIM01000007">
    <property type="protein sequence ID" value="TVV76728.1"/>
    <property type="molecule type" value="Genomic_DNA"/>
</dbReference>
<protein>
    <submittedName>
        <fullName evidence="5">Acetyl-CoA acetyltransferase</fullName>
    </submittedName>
</protein>
<sequence length="497" mass="51464">MSDPTHIDSTRLPVIVGVGEVNDRPAVAVDGLDPAGLMAAALAAADADAGGGWLARCERLSIVPQIGFPGFDVPAALARATGIAHDRIEETGLASGDTPIRLLDEAAAAIRAGTIEVAAITGGEALRTAAARAKAAGGGAGLFAGSAQSAAPLRRRYGLIGPSDIYPLYENALRAELGQTLAEAQVETGRIWSLMSEVATHADGAWLHTPRTPDEIATPDADNRPIAFPYTKLMVANASVNQGAAMIVTSLAAARAAGIAEDRIVHVGAGAGAHESEDPLARAGWTTSPSMRASIERALALNAIGVDTIDLVELYSCFPCVPKMARRLLGWPLDRPITVHGGLTFGGGPIGNYMGHAVAAMVRRIRGGARNGFLFANGGHCSHNHSLLLTREAPVTPLPAPGDTQAEADAQRGPIPPLTDAIEGALPVETYTVVYDRTGAPAYGVVLSRAPTGERVVARVLPDDAVSIAWLTDGAVEPVGRMGINRREGDLLVWRAA</sequence>
<keyword evidence="3" id="KW-0012">Acyltransferase</keyword>
<dbReference type="Pfam" id="PF18313">
    <property type="entry name" value="TLP1_add_C"/>
    <property type="match status" value="1"/>
</dbReference>
<name>A0A558RBL7_9SPHN</name>
<evidence type="ECO:0000256" key="3">
    <source>
        <dbReference type="ARBA" id="ARBA00023315"/>
    </source>
</evidence>
<dbReference type="Proteomes" id="UP000318681">
    <property type="component" value="Unassembled WGS sequence"/>
</dbReference>
<dbReference type="InterPro" id="IPR040771">
    <property type="entry name" value="TLP1_add_C"/>
</dbReference>
<dbReference type="AlphaFoldDB" id="A0A558RBL7"/>
<keyword evidence="2 5" id="KW-0808">Transferase</keyword>
<dbReference type="InterPro" id="IPR016039">
    <property type="entry name" value="Thiolase-like"/>
</dbReference>
<reference evidence="5 6" key="1">
    <citation type="submission" date="2019-07" db="EMBL/GenBank/DDBJ databases">
        <title>Sphingomonas solaris sp. nov., isolated from a solar panel from Boston, Massachusetts.</title>
        <authorList>
            <person name="Tanner K."/>
            <person name="Pascual J."/>
            <person name="Mancuso C."/>
            <person name="Pereto J."/>
            <person name="Khalil A."/>
            <person name="Vilanova C."/>
        </authorList>
    </citation>
    <scope>NUCLEOTIDE SEQUENCE [LARGE SCALE GENOMIC DNA]</scope>
    <source>
        <strain evidence="5 6">R4DWN</strain>
    </source>
</reference>
<evidence type="ECO:0000256" key="2">
    <source>
        <dbReference type="ARBA" id="ARBA00022679"/>
    </source>
</evidence>
<dbReference type="Gene3D" id="2.40.50.840">
    <property type="match status" value="1"/>
</dbReference>
<dbReference type="PANTHER" id="PTHR18919:SF139">
    <property type="entry name" value="THIOLASE-LIKE PROTEIN TYPE 1 ADDITIONAL C-TERMINAL DOMAIN-CONTAINING PROTEIN"/>
    <property type="match status" value="1"/>
</dbReference>
<proteinExistence type="inferred from homology"/>
<evidence type="ECO:0000313" key="6">
    <source>
        <dbReference type="Proteomes" id="UP000318681"/>
    </source>
</evidence>
<gene>
    <name evidence="5" type="ORF">FOY91_03215</name>
</gene>
<comment type="similarity">
    <text evidence="1">Belongs to the thiolase-like superfamily. Thiolase family.</text>
</comment>